<dbReference type="HOGENOM" id="CLU_012066_2_0_1"/>
<dbReference type="Pfam" id="PF14033">
    <property type="entry name" value="DUF4246"/>
    <property type="match status" value="1"/>
</dbReference>
<dbReference type="InterPro" id="IPR049207">
    <property type="entry name" value="DUF4246_N"/>
</dbReference>
<proteinExistence type="predicted"/>
<dbReference type="RefSeq" id="XP_007835258.1">
    <property type="nucleotide sequence ID" value="XM_007837067.1"/>
</dbReference>
<organism evidence="3 4">
    <name type="scientific">Pestalotiopsis fici (strain W106-1 / CGMCC3.15140)</name>
    <dbReference type="NCBI Taxonomy" id="1229662"/>
    <lineage>
        <taxon>Eukaryota</taxon>
        <taxon>Fungi</taxon>
        <taxon>Dikarya</taxon>
        <taxon>Ascomycota</taxon>
        <taxon>Pezizomycotina</taxon>
        <taxon>Sordariomycetes</taxon>
        <taxon>Xylariomycetidae</taxon>
        <taxon>Amphisphaeriales</taxon>
        <taxon>Sporocadaceae</taxon>
        <taxon>Pestalotiopsis</taxon>
    </lineage>
</organism>
<sequence>MPKQYPGLGLPLQYCGNEQDNYPIGLFASYQNTVSDILPVRELAMMSIMDRLSDKEDWHKKVFDDTIVSKWREEALAIPDEQFRALARVAKHQKWNHKNEVTLLDAPPQSEYRMLKDIMNQNSFDCCIKELQSKARYFEKTGIVPTLDACASIVKADNLVPSSLHTALRDALDILKREQSADPDWHPGSQDKVQDLLHPSMYPLVYGRSRVLKDEVVGVSDAIGTWAGKGDIIPKEDWDIFPSLPEDEAQYWSETYQWLPSNLAFQGDGSVKFTSYINNLHPEKYSSIYRTIEKLIDITLPAWDQCLATHKNSNAAVQPGRCSSRFPYPDDPNDWNAEHWFPSDPREVADVGMDWTEIYGSEYHPQDAEKWVYLRQPVNPEPSYKEINYTIASKDRLAQRFRDSGLQVIVKMASIELTPEKPDFPAGGWHVEGQMNERICATALFYVDSENISPSSLAFRMRTSDELQEELDIGQDEYHWLEQVYGTELGPSNAPCIQNYGSVHTNQGRILAFPNVFQHRVSPFQLEDPTKAGHRRFIALWLVDPTWRIVSTANVPPQQSDWWIDSVFGDSIEAQKVSTKKMPPEILTLLKEKGLAPDVSIKEKTTLPPELRNMVRDHFNAARDSLPMTLQEAKEHRLKLMEARTAFLKTDQGGWQENTYSFCEH</sequence>
<protein>
    <submittedName>
        <fullName evidence="3">Uncharacterized protein</fullName>
    </submittedName>
</protein>
<dbReference type="KEGG" id="pfy:PFICI_08486"/>
<evidence type="ECO:0000259" key="1">
    <source>
        <dbReference type="Pfam" id="PF14033"/>
    </source>
</evidence>
<dbReference type="PANTHER" id="PTHR33119:SF1">
    <property type="entry name" value="FE2OG DIOXYGENASE DOMAIN-CONTAINING PROTEIN"/>
    <property type="match status" value="1"/>
</dbReference>
<dbReference type="OMA" id="QASSPDW"/>
<dbReference type="EMBL" id="KI912113">
    <property type="protein sequence ID" value="ETS80957.1"/>
    <property type="molecule type" value="Genomic_DNA"/>
</dbReference>
<dbReference type="PANTHER" id="PTHR33119">
    <property type="entry name" value="IFI3P"/>
    <property type="match status" value="1"/>
</dbReference>
<accession>W3X6D5</accession>
<dbReference type="Pfam" id="PF21666">
    <property type="entry name" value="DUF4246_N"/>
    <property type="match status" value="1"/>
</dbReference>
<dbReference type="InParanoid" id="W3X6D5"/>
<gene>
    <name evidence="3" type="ORF">PFICI_08486</name>
</gene>
<evidence type="ECO:0000259" key="2">
    <source>
        <dbReference type="Pfam" id="PF21666"/>
    </source>
</evidence>
<feature type="domain" description="DUF4246" evidence="2">
    <location>
        <begin position="5"/>
        <end position="74"/>
    </location>
</feature>
<dbReference type="OrthoDB" id="415532at2759"/>
<evidence type="ECO:0000313" key="4">
    <source>
        <dbReference type="Proteomes" id="UP000030651"/>
    </source>
</evidence>
<reference evidence="4" key="1">
    <citation type="journal article" date="2015" name="BMC Genomics">
        <title>Genomic and transcriptomic analysis of the endophytic fungus Pestalotiopsis fici reveals its lifestyle and high potential for synthesis of natural products.</title>
        <authorList>
            <person name="Wang X."/>
            <person name="Zhang X."/>
            <person name="Liu L."/>
            <person name="Xiang M."/>
            <person name="Wang W."/>
            <person name="Sun X."/>
            <person name="Che Y."/>
            <person name="Guo L."/>
            <person name="Liu G."/>
            <person name="Guo L."/>
            <person name="Wang C."/>
            <person name="Yin W.B."/>
            <person name="Stadler M."/>
            <person name="Zhang X."/>
            <person name="Liu X."/>
        </authorList>
    </citation>
    <scope>NUCLEOTIDE SEQUENCE [LARGE SCALE GENOMIC DNA]</scope>
    <source>
        <strain evidence="4">W106-1 / CGMCC3.15140</strain>
    </source>
</reference>
<keyword evidence="4" id="KW-1185">Reference proteome</keyword>
<feature type="domain" description="DUF4246" evidence="1">
    <location>
        <begin position="122"/>
        <end position="565"/>
    </location>
</feature>
<dbReference type="InterPro" id="IPR049192">
    <property type="entry name" value="DUF4246_C"/>
</dbReference>
<dbReference type="GeneID" id="19273499"/>
<name>W3X6D5_PESFW</name>
<dbReference type="AlphaFoldDB" id="W3X6D5"/>
<dbReference type="InterPro" id="IPR025340">
    <property type="entry name" value="DUF4246"/>
</dbReference>
<evidence type="ECO:0000313" key="3">
    <source>
        <dbReference type="EMBL" id="ETS80957.1"/>
    </source>
</evidence>
<dbReference type="Proteomes" id="UP000030651">
    <property type="component" value="Unassembled WGS sequence"/>
</dbReference>
<dbReference type="eggNOG" id="ENOG502QQIE">
    <property type="taxonomic scope" value="Eukaryota"/>
</dbReference>